<gene>
    <name evidence="4" type="primary">hdaH</name>
    <name evidence="4" type="ORF">HC248_01363</name>
</gene>
<sequence length="319" mass="35049">MQAFYADNFVLPLPIGHRFPMAKYALLRDRMLLELPAVELIQAPSASDGELALVHTPTYINAISQGLLDASAQREIGFPWSLAMAERSRRSVGASLAAARQAIGLGNPAGPAGLAANLAGGTHHAYADKGSGFCVFNDVAVAARLMQAEWARHYRHLRPPLKVAIVDLDVHQGNGTAKIFANDDSVFTLSLHGEKNFPFRKESSDLDVELPDGCTDSAYLQALEHALDELARRFEPGLVLFVAGADPFIGDRLGRLSLSYDGLEARERRVFDWAWQRRVPLAFCMAGGYATDIHQTVQVQMNTYRVALEYAKRWQNSGQ</sequence>
<dbReference type="InterPro" id="IPR023801">
    <property type="entry name" value="His_deacetylse_dom"/>
</dbReference>
<dbReference type="Pfam" id="PF00850">
    <property type="entry name" value="Hist_deacetyl"/>
    <property type="match status" value="1"/>
</dbReference>
<reference evidence="4 5" key="1">
    <citation type="submission" date="2020-04" db="EMBL/GenBank/DDBJ databases">
        <title>Complete genome of a Psychrophilic, Marine, Gas Vacuolate Bacterium Polaromonas vacuolata KCTC 22033T.</title>
        <authorList>
            <person name="Hwang K."/>
            <person name="Kim K.M."/>
        </authorList>
    </citation>
    <scope>NUCLEOTIDE SEQUENCE [LARGE SCALE GENOMIC DNA]</scope>
    <source>
        <strain evidence="4 5">KCTC 22033</strain>
    </source>
</reference>
<dbReference type="CDD" id="cd09993">
    <property type="entry name" value="HDAC_classIV"/>
    <property type="match status" value="1"/>
</dbReference>
<dbReference type="RefSeq" id="WP_238342751.1">
    <property type="nucleotide sequence ID" value="NZ_CP051461.1"/>
</dbReference>
<dbReference type="PANTHER" id="PTHR10625:SF19">
    <property type="entry name" value="HISTONE DEACETYLASE 12"/>
    <property type="match status" value="1"/>
</dbReference>
<dbReference type="PRINTS" id="PR01270">
    <property type="entry name" value="HDASUPER"/>
</dbReference>
<dbReference type="InterPro" id="IPR037138">
    <property type="entry name" value="His_deacetylse_dom_sf"/>
</dbReference>
<name>A0A6H2H882_9BURK</name>
<evidence type="ECO:0000256" key="1">
    <source>
        <dbReference type="ARBA" id="ARBA00005947"/>
    </source>
</evidence>
<keyword evidence="2 4" id="KW-0378">Hydrolase</keyword>
<dbReference type="GO" id="GO:0016787">
    <property type="term" value="F:hydrolase activity"/>
    <property type="evidence" value="ECO:0007669"/>
    <property type="project" value="UniProtKB-KW"/>
</dbReference>
<evidence type="ECO:0000256" key="2">
    <source>
        <dbReference type="ARBA" id="ARBA00022801"/>
    </source>
</evidence>
<dbReference type="EMBL" id="CP051461">
    <property type="protein sequence ID" value="QJC56079.1"/>
    <property type="molecule type" value="Genomic_DNA"/>
</dbReference>
<dbReference type="Proteomes" id="UP000502041">
    <property type="component" value="Chromosome"/>
</dbReference>
<accession>A0A6H2H882</accession>
<dbReference type="InterPro" id="IPR000286">
    <property type="entry name" value="HDACs"/>
</dbReference>
<keyword evidence="5" id="KW-1185">Reference proteome</keyword>
<dbReference type="EC" id="3.5.1.-" evidence="4"/>
<evidence type="ECO:0000313" key="5">
    <source>
        <dbReference type="Proteomes" id="UP000502041"/>
    </source>
</evidence>
<dbReference type="InterPro" id="IPR044150">
    <property type="entry name" value="HDAC_classIV"/>
</dbReference>
<dbReference type="GO" id="GO:0040029">
    <property type="term" value="P:epigenetic regulation of gene expression"/>
    <property type="evidence" value="ECO:0007669"/>
    <property type="project" value="TreeGrafter"/>
</dbReference>
<dbReference type="KEGG" id="pvac:HC248_01363"/>
<dbReference type="Gene3D" id="3.40.800.20">
    <property type="entry name" value="Histone deacetylase domain"/>
    <property type="match status" value="1"/>
</dbReference>
<dbReference type="GO" id="GO:0004407">
    <property type="term" value="F:histone deacetylase activity"/>
    <property type="evidence" value="ECO:0007669"/>
    <property type="project" value="InterPro"/>
</dbReference>
<dbReference type="InterPro" id="IPR023696">
    <property type="entry name" value="Ureohydrolase_dom_sf"/>
</dbReference>
<dbReference type="AlphaFoldDB" id="A0A6H2H882"/>
<dbReference type="SUPFAM" id="SSF52768">
    <property type="entry name" value="Arginase/deacetylase"/>
    <property type="match status" value="1"/>
</dbReference>
<proteinExistence type="inferred from homology"/>
<protein>
    <submittedName>
        <fullName evidence="4">Histone deacetylase-like amidohydrolase</fullName>
        <ecNumber evidence="4">3.5.1.-</ecNumber>
    </submittedName>
</protein>
<dbReference type="PANTHER" id="PTHR10625">
    <property type="entry name" value="HISTONE DEACETYLASE HDAC1-RELATED"/>
    <property type="match status" value="1"/>
</dbReference>
<organism evidence="4 5">
    <name type="scientific">Polaromonas vacuolata</name>
    <dbReference type="NCBI Taxonomy" id="37448"/>
    <lineage>
        <taxon>Bacteria</taxon>
        <taxon>Pseudomonadati</taxon>
        <taxon>Pseudomonadota</taxon>
        <taxon>Betaproteobacteria</taxon>
        <taxon>Burkholderiales</taxon>
        <taxon>Comamonadaceae</taxon>
        <taxon>Polaromonas</taxon>
    </lineage>
</organism>
<feature type="domain" description="Histone deacetylase" evidence="3">
    <location>
        <begin position="35"/>
        <end position="295"/>
    </location>
</feature>
<evidence type="ECO:0000259" key="3">
    <source>
        <dbReference type="Pfam" id="PF00850"/>
    </source>
</evidence>
<evidence type="ECO:0000313" key="4">
    <source>
        <dbReference type="EMBL" id="QJC56079.1"/>
    </source>
</evidence>
<comment type="similarity">
    <text evidence="1">Belongs to the histone deacetylase family.</text>
</comment>